<proteinExistence type="predicted"/>
<keyword evidence="3" id="KW-1003">Cell membrane</keyword>
<evidence type="ECO:0000256" key="4">
    <source>
        <dbReference type="ARBA" id="ARBA00022692"/>
    </source>
</evidence>
<name>A0ABN1MT12_9FLAO</name>
<comment type="subcellular location">
    <subcellularLocation>
        <location evidence="1">Membrane</location>
        <topology evidence="1">Multi-pass membrane protein</topology>
    </subcellularLocation>
</comment>
<keyword evidence="9" id="KW-1185">Reference proteome</keyword>
<dbReference type="Proteomes" id="UP001501126">
    <property type="component" value="Unassembled WGS sequence"/>
</dbReference>
<feature type="transmembrane region" description="Helical" evidence="7">
    <location>
        <begin position="219"/>
        <end position="241"/>
    </location>
</feature>
<feature type="transmembrane region" description="Helical" evidence="7">
    <location>
        <begin position="158"/>
        <end position="176"/>
    </location>
</feature>
<feature type="transmembrane region" description="Helical" evidence="7">
    <location>
        <begin position="88"/>
        <end position="109"/>
    </location>
</feature>
<feature type="transmembrane region" description="Helical" evidence="7">
    <location>
        <begin position="129"/>
        <end position="146"/>
    </location>
</feature>
<reference evidence="8 9" key="1">
    <citation type="journal article" date="2019" name="Int. J. Syst. Evol. Microbiol.">
        <title>The Global Catalogue of Microorganisms (GCM) 10K type strain sequencing project: providing services to taxonomists for standard genome sequencing and annotation.</title>
        <authorList>
            <consortium name="The Broad Institute Genomics Platform"/>
            <consortium name="The Broad Institute Genome Sequencing Center for Infectious Disease"/>
            <person name="Wu L."/>
            <person name="Ma J."/>
        </authorList>
    </citation>
    <scope>NUCLEOTIDE SEQUENCE [LARGE SCALE GENOMIC DNA]</scope>
    <source>
        <strain evidence="8 9">JCM 16083</strain>
    </source>
</reference>
<evidence type="ECO:0000256" key="7">
    <source>
        <dbReference type="SAM" id="Phobius"/>
    </source>
</evidence>
<gene>
    <name evidence="8" type="ORF">GCM10009118_27220</name>
</gene>
<evidence type="ECO:0000256" key="3">
    <source>
        <dbReference type="ARBA" id="ARBA00022475"/>
    </source>
</evidence>
<evidence type="ECO:0000313" key="9">
    <source>
        <dbReference type="Proteomes" id="UP001501126"/>
    </source>
</evidence>
<feature type="transmembrane region" description="Helical" evidence="7">
    <location>
        <begin position="247"/>
        <end position="268"/>
    </location>
</feature>
<keyword evidence="5 7" id="KW-1133">Transmembrane helix</keyword>
<feature type="transmembrane region" description="Helical" evidence="7">
    <location>
        <begin position="280"/>
        <end position="299"/>
    </location>
</feature>
<keyword evidence="6 7" id="KW-0472">Membrane</keyword>
<dbReference type="RefSeq" id="WP_343788872.1">
    <property type="nucleotide sequence ID" value="NZ_BAAAFH010000022.1"/>
</dbReference>
<dbReference type="PANTHER" id="PTHR36838:SF1">
    <property type="entry name" value="SLR1864 PROTEIN"/>
    <property type="match status" value="1"/>
</dbReference>
<evidence type="ECO:0000256" key="5">
    <source>
        <dbReference type="ARBA" id="ARBA00022989"/>
    </source>
</evidence>
<organism evidence="8 9">
    <name type="scientific">Wandonia haliotis</name>
    <dbReference type="NCBI Taxonomy" id="574963"/>
    <lineage>
        <taxon>Bacteria</taxon>
        <taxon>Pseudomonadati</taxon>
        <taxon>Bacteroidota</taxon>
        <taxon>Flavobacteriia</taxon>
        <taxon>Flavobacteriales</taxon>
        <taxon>Crocinitomicaceae</taxon>
        <taxon>Wandonia</taxon>
    </lineage>
</organism>
<evidence type="ECO:0000256" key="2">
    <source>
        <dbReference type="ARBA" id="ARBA00022448"/>
    </source>
</evidence>
<protein>
    <submittedName>
        <fullName evidence="8">AEC family transporter</fullName>
    </submittedName>
</protein>
<accession>A0ABN1MT12</accession>
<evidence type="ECO:0000256" key="6">
    <source>
        <dbReference type="ARBA" id="ARBA00023136"/>
    </source>
</evidence>
<dbReference type="PANTHER" id="PTHR36838">
    <property type="entry name" value="AUXIN EFFLUX CARRIER FAMILY PROTEIN"/>
    <property type="match status" value="1"/>
</dbReference>
<comment type="caution">
    <text evidence="8">The sequence shown here is derived from an EMBL/GenBank/DDBJ whole genome shotgun (WGS) entry which is preliminary data.</text>
</comment>
<evidence type="ECO:0000256" key="1">
    <source>
        <dbReference type="ARBA" id="ARBA00004141"/>
    </source>
</evidence>
<feature type="transmembrane region" description="Helical" evidence="7">
    <location>
        <begin position="57"/>
        <end position="76"/>
    </location>
</feature>
<dbReference type="Pfam" id="PF03547">
    <property type="entry name" value="Mem_trans"/>
    <property type="match status" value="1"/>
</dbReference>
<dbReference type="InterPro" id="IPR004776">
    <property type="entry name" value="Mem_transp_PIN-like"/>
</dbReference>
<sequence>MTSIILLFLCLFIGIGIRYIKAFPRNTHTTLNQFIIYISLPAMALHYLPKINFSWDLLFPVAVPWIAFAGAFLLFAGLGKLFGWSRSLIGCLILTGGLGNTSFVGIPVIEALYGQEGLKTLIMVDLPGTFVALSTVGILVATIYSRGENNFGLIFRKIFTFPPFIVFLIGIGLNLLNVQFPDYLDEVFYKLSATITPIALVSVGFQLKIKERSKHWPFLFLGLSYQLIVLPAFIYLLYIVFLGQKGTAIEVCVMEAAMAPMITASIISSSYGLKPRLSNMMVGVGIPVSFLTLALWYFILQV</sequence>
<dbReference type="EMBL" id="BAAAFH010000022">
    <property type="protein sequence ID" value="GAA0876312.1"/>
    <property type="molecule type" value="Genomic_DNA"/>
</dbReference>
<keyword evidence="2" id="KW-0813">Transport</keyword>
<evidence type="ECO:0000313" key="8">
    <source>
        <dbReference type="EMBL" id="GAA0876312.1"/>
    </source>
</evidence>
<keyword evidence="4 7" id="KW-0812">Transmembrane</keyword>